<organism evidence="1 2">
    <name type="scientific">Pontibacter saemangeumensis</name>
    <dbReference type="NCBI Taxonomy" id="1084525"/>
    <lineage>
        <taxon>Bacteria</taxon>
        <taxon>Pseudomonadati</taxon>
        <taxon>Bacteroidota</taxon>
        <taxon>Cytophagia</taxon>
        <taxon>Cytophagales</taxon>
        <taxon>Hymenobacteraceae</taxon>
        <taxon>Pontibacter</taxon>
    </lineage>
</organism>
<dbReference type="EMBL" id="BAABHC010000001">
    <property type="protein sequence ID" value="GAA4422685.1"/>
    <property type="molecule type" value="Genomic_DNA"/>
</dbReference>
<gene>
    <name evidence="1" type="ORF">GCM10023188_00550</name>
</gene>
<accession>A0ABP8L5S5</accession>
<name>A0ABP8L5S5_9BACT</name>
<evidence type="ECO:0000313" key="2">
    <source>
        <dbReference type="Proteomes" id="UP001500552"/>
    </source>
</evidence>
<keyword evidence="2" id="KW-1185">Reference proteome</keyword>
<proteinExistence type="predicted"/>
<sequence length="61" mass="6729">MPGHLTETVFYVVRSWYKDNEFSATDGWCLVAAMLRAIWEKMGMGSAGAMCVATPVAHYVA</sequence>
<reference evidence="2" key="1">
    <citation type="journal article" date="2019" name="Int. J. Syst. Evol. Microbiol.">
        <title>The Global Catalogue of Microorganisms (GCM) 10K type strain sequencing project: providing services to taxonomists for standard genome sequencing and annotation.</title>
        <authorList>
            <consortium name="The Broad Institute Genomics Platform"/>
            <consortium name="The Broad Institute Genome Sequencing Center for Infectious Disease"/>
            <person name="Wu L."/>
            <person name="Ma J."/>
        </authorList>
    </citation>
    <scope>NUCLEOTIDE SEQUENCE [LARGE SCALE GENOMIC DNA]</scope>
    <source>
        <strain evidence="2">JCM 17926</strain>
    </source>
</reference>
<comment type="caution">
    <text evidence="1">The sequence shown here is derived from an EMBL/GenBank/DDBJ whole genome shotgun (WGS) entry which is preliminary data.</text>
</comment>
<protein>
    <submittedName>
        <fullName evidence="1">Uncharacterized protein</fullName>
    </submittedName>
</protein>
<evidence type="ECO:0000313" key="1">
    <source>
        <dbReference type="EMBL" id="GAA4422685.1"/>
    </source>
</evidence>
<dbReference type="Proteomes" id="UP001500552">
    <property type="component" value="Unassembled WGS sequence"/>
</dbReference>